<evidence type="ECO:0000313" key="2">
    <source>
        <dbReference type="Proteomes" id="UP000790709"/>
    </source>
</evidence>
<name>A0ACB8B3G2_9AGAM</name>
<dbReference type="Proteomes" id="UP000790709">
    <property type="component" value="Unassembled WGS sequence"/>
</dbReference>
<protein>
    <submittedName>
        <fullName evidence="1">Uncharacterized protein</fullName>
    </submittedName>
</protein>
<reference evidence="1" key="1">
    <citation type="journal article" date="2021" name="New Phytol.">
        <title>Evolutionary innovations through gain and loss of genes in the ectomycorrhizal Boletales.</title>
        <authorList>
            <person name="Wu G."/>
            <person name="Miyauchi S."/>
            <person name="Morin E."/>
            <person name="Kuo A."/>
            <person name="Drula E."/>
            <person name="Varga T."/>
            <person name="Kohler A."/>
            <person name="Feng B."/>
            <person name="Cao Y."/>
            <person name="Lipzen A."/>
            <person name="Daum C."/>
            <person name="Hundley H."/>
            <person name="Pangilinan J."/>
            <person name="Johnson J."/>
            <person name="Barry K."/>
            <person name="LaButti K."/>
            <person name="Ng V."/>
            <person name="Ahrendt S."/>
            <person name="Min B."/>
            <person name="Choi I.G."/>
            <person name="Park H."/>
            <person name="Plett J.M."/>
            <person name="Magnuson J."/>
            <person name="Spatafora J.W."/>
            <person name="Nagy L.G."/>
            <person name="Henrissat B."/>
            <person name="Grigoriev I.V."/>
            <person name="Yang Z.L."/>
            <person name="Xu J."/>
            <person name="Martin F.M."/>
        </authorList>
    </citation>
    <scope>NUCLEOTIDE SEQUENCE</scope>
    <source>
        <strain evidence="1">KUC20120723A-06</strain>
    </source>
</reference>
<dbReference type="EMBL" id="MU266633">
    <property type="protein sequence ID" value="KAH7919756.1"/>
    <property type="molecule type" value="Genomic_DNA"/>
</dbReference>
<keyword evidence="2" id="KW-1185">Reference proteome</keyword>
<organism evidence="1 2">
    <name type="scientific">Leucogyrophana mollusca</name>
    <dbReference type="NCBI Taxonomy" id="85980"/>
    <lineage>
        <taxon>Eukaryota</taxon>
        <taxon>Fungi</taxon>
        <taxon>Dikarya</taxon>
        <taxon>Basidiomycota</taxon>
        <taxon>Agaricomycotina</taxon>
        <taxon>Agaricomycetes</taxon>
        <taxon>Agaricomycetidae</taxon>
        <taxon>Boletales</taxon>
        <taxon>Boletales incertae sedis</taxon>
        <taxon>Leucogyrophana</taxon>
    </lineage>
</organism>
<sequence length="427" mass="49384">MHTTSCPLLSDLAKVPLVPKLDATKRSREHVRILIDKLDLKTLWNEYGLVGDLVPFTNDFSHADIHKLLMPDILHQLIKGTFKDHLVTWVQEYLKMEHRKTEAAKILDNIDHCRIAAVALCAGLWRFPDGHGFKQWTGDNSKALMKVKFCYIARRNYHTKDSLLQLQDTLEQFHKYRVIFQTVGLRQHLSLSRQHILCSHSKHIKAVKKPWRRLSHFEVLSQMLLTNQCLDKITASGVNFKSYGMLDGTCLSNRLHQLEHKRPKTVPTLAEELREPQFIRHLLHTQIHPKDYWSTDEIPLAECLHFEGKILVFNSSSAIFYALSDLSGVEGMKREHICATPSWSKPVVHWFACIGNGPDEDTGMWKVEPRFNEDGLREILVIHVDSIFGAAHSLYMEIKHCHSYDLFIAYYVNIYANHHAFTISLKI</sequence>
<comment type="caution">
    <text evidence="1">The sequence shown here is derived from an EMBL/GenBank/DDBJ whole genome shotgun (WGS) entry which is preliminary data.</text>
</comment>
<proteinExistence type="predicted"/>
<evidence type="ECO:0000313" key="1">
    <source>
        <dbReference type="EMBL" id="KAH7919756.1"/>
    </source>
</evidence>
<gene>
    <name evidence="1" type="ORF">BV22DRAFT_1107963</name>
</gene>
<accession>A0ACB8B3G2</accession>